<dbReference type="SUPFAM" id="SSF49313">
    <property type="entry name" value="Cadherin-like"/>
    <property type="match status" value="1"/>
</dbReference>
<evidence type="ECO:0000313" key="2">
    <source>
        <dbReference type="EMBL" id="RIH80114.1"/>
    </source>
</evidence>
<dbReference type="PROSITE" id="PS00018">
    <property type="entry name" value="EF_HAND_1"/>
    <property type="match status" value="1"/>
</dbReference>
<feature type="compositionally biased region" description="Low complexity" evidence="1">
    <location>
        <begin position="359"/>
        <end position="368"/>
    </location>
</feature>
<feature type="compositionally biased region" description="Polar residues" evidence="1">
    <location>
        <begin position="285"/>
        <end position="297"/>
    </location>
</feature>
<feature type="compositionally biased region" description="Low complexity" evidence="1">
    <location>
        <begin position="416"/>
        <end position="434"/>
    </location>
</feature>
<dbReference type="EMBL" id="QWKX01000001">
    <property type="protein sequence ID" value="RIH80114.1"/>
    <property type="molecule type" value="Genomic_DNA"/>
</dbReference>
<evidence type="ECO:0000313" key="3">
    <source>
        <dbReference type="Proteomes" id="UP000266089"/>
    </source>
</evidence>
<dbReference type="Proteomes" id="UP000266089">
    <property type="component" value="Unassembled WGS sequence"/>
</dbReference>
<reference evidence="2 3" key="1">
    <citation type="submission" date="2018-08" db="EMBL/GenBank/DDBJ databases">
        <title>Meiothermus cateniformans JCM 15151 genome sequencing project.</title>
        <authorList>
            <person name="Da Costa M.S."/>
            <person name="Albuquerque L."/>
            <person name="Raposo P."/>
            <person name="Froufe H.J.C."/>
            <person name="Barroso C.S."/>
            <person name="Egas C."/>
        </authorList>
    </citation>
    <scope>NUCLEOTIDE SEQUENCE [LARGE SCALE GENOMIC DNA]</scope>
    <source>
        <strain evidence="2 3">JCM 15151</strain>
    </source>
</reference>
<dbReference type="Gene3D" id="2.60.40.10">
    <property type="entry name" value="Immunoglobulins"/>
    <property type="match status" value="1"/>
</dbReference>
<evidence type="ECO:0000256" key="1">
    <source>
        <dbReference type="SAM" id="MobiDB-lite"/>
    </source>
</evidence>
<accession>A0A399E5X2</accession>
<organism evidence="2 3">
    <name type="scientific">Meiothermus taiwanensis</name>
    <dbReference type="NCBI Taxonomy" id="172827"/>
    <lineage>
        <taxon>Bacteria</taxon>
        <taxon>Thermotogati</taxon>
        <taxon>Deinococcota</taxon>
        <taxon>Deinococci</taxon>
        <taxon>Thermales</taxon>
        <taxon>Thermaceae</taxon>
        <taxon>Meiothermus</taxon>
    </lineage>
</organism>
<comment type="caution">
    <text evidence="2">The sequence shown here is derived from an EMBL/GenBank/DDBJ whole genome shotgun (WGS) entry which is preliminary data.</text>
</comment>
<dbReference type="AlphaFoldDB" id="A0A399E5X2"/>
<feature type="compositionally biased region" description="Pro residues" evidence="1">
    <location>
        <begin position="318"/>
        <end position="338"/>
    </location>
</feature>
<dbReference type="PROSITE" id="PS51257">
    <property type="entry name" value="PROKAR_LIPOPROTEIN"/>
    <property type="match status" value="1"/>
</dbReference>
<feature type="compositionally biased region" description="Low complexity" evidence="1">
    <location>
        <begin position="339"/>
        <end position="353"/>
    </location>
</feature>
<feature type="region of interest" description="Disordered" evidence="1">
    <location>
        <begin position="400"/>
        <end position="445"/>
    </location>
</feature>
<proteinExistence type="predicted"/>
<feature type="region of interest" description="Disordered" evidence="1">
    <location>
        <begin position="269"/>
        <end position="386"/>
    </location>
</feature>
<protein>
    <submittedName>
        <fullName evidence="2">Uncharacterized protein</fullName>
    </submittedName>
</protein>
<dbReference type="PRINTS" id="PR01217">
    <property type="entry name" value="PRICHEXTENSN"/>
</dbReference>
<dbReference type="GO" id="GO:0016020">
    <property type="term" value="C:membrane"/>
    <property type="evidence" value="ECO:0007669"/>
    <property type="project" value="InterPro"/>
</dbReference>
<dbReference type="OrthoDB" id="30514at2"/>
<gene>
    <name evidence="2" type="ORF">Mcate_00085</name>
</gene>
<dbReference type="Pfam" id="PF05345">
    <property type="entry name" value="He_PIG"/>
    <property type="match status" value="1"/>
</dbReference>
<dbReference type="InterPro" id="IPR015919">
    <property type="entry name" value="Cadherin-like_sf"/>
</dbReference>
<dbReference type="GO" id="GO:0005509">
    <property type="term" value="F:calcium ion binding"/>
    <property type="evidence" value="ECO:0007669"/>
    <property type="project" value="InterPro"/>
</dbReference>
<dbReference type="InterPro" id="IPR013783">
    <property type="entry name" value="Ig-like_fold"/>
</dbReference>
<sequence>MRQRPVLGRVLLLGWLVFLGILLAACGSDSQNNQSRQPLRLTLRLEPGYVDEPYNTTLTADGGVRPYRFTLEGSLPKGLVYSNGRISGTPQEKGSFELTVSVEDANLSNRTQKVTLVIGETPPPRLDQVFPLAEVADPFPYLFRVRDREARGFQAQIPLRDLKPALDSFKADASLLYVLRYDEEKGVLDIDAVFTSPRKDLEAFRFTATPLPDKKVRPEASFRETRVAFYDKNGKLAGNAPAIERVASEGKYRYSDLEAIARNWGRRLAPATPRPTAPQAPESNPPQSQGSPTSPASEGQAVENPPAAPADPTASEPAQPPQPGQAQPPQPGQAPPTQPGQAQPVQPGQAQPAQPEPTQPANAPQGQPAPTPKLEGDLNGDGVVDQKDLDLLRASYAWARVGAGQTTPPSNPSSPPGNTQPGSGAPGSSSANPGDKQNPEQSEGK</sequence>
<name>A0A399E5X2_9DEIN</name>
<dbReference type="InterPro" id="IPR018247">
    <property type="entry name" value="EF_Hand_1_Ca_BS"/>
</dbReference>
<dbReference type="RefSeq" id="WP_027886534.1">
    <property type="nucleotide sequence ID" value="NZ_JBHSXZ010000016.1"/>
</dbReference>